<name>A0AA39IUE8_9BILA</name>
<evidence type="ECO:0000313" key="1">
    <source>
        <dbReference type="EMBL" id="KAK0429208.1"/>
    </source>
</evidence>
<proteinExistence type="predicted"/>
<dbReference type="EMBL" id="JAUCMV010000001">
    <property type="protein sequence ID" value="KAK0429208.1"/>
    <property type="molecule type" value="Genomic_DNA"/>
</dbReference>
<dbReference type="AlphaFoldDB" id="A0AA39IUE8"/>
<comment type="caution">
    <text evidence="1">The sequence shown here is derived from an EMBL/GenBank/DDBJ whole genome shotgun (WGS) entry which is preliminary data.</text>
</comment>
<sequence length="262" mass="31034">MKSLFSISTEKVVTEYHPIDFCSLPRQVRRNLNFQSFKRYFGQFPAIPDDCFIFRKKDSSINVDKTFAKAKNVMDPMVMFSYYLASGDLKAMETMWNEFDELQRMAIRACDEQLIKFLLDLFEKRPPNPTWQMRELYVDARRRGYFSLSHMFFRKCPVNQRAVILLSELKYLVAAKLTREHWVICCRHLSRILKSKNFTMDFALLKNNGKDVLKNLIRANFSKYRRLPKECRIPEVEALIKSENLGSIKFLRCQHNPVSLTI</sequence>
<keyword evidence="2" id="KW-1185">Reference proteome</keyword>
<gene>
    <name evidence="1" type="ORF">QR680_011253</name>
</gene>
<evidence type="ECO:0000313" key="2">
    <source>
        <dbReference type="Proteomes" id="UP001175271"/>
    </source>
</evidence>
<dbReference type="Proteomes" id="UP001175271">
    <property type="component" value="Unassembled WGS sequence"/>
</dbReference>
<accession>A0AA39IUE8</accession>
<reference evidence="1" key="1">
    <citation type="submission" date="2023-06" db="EMBL/GenBank/DDBJ databases">
        <title>Genomic analysis of the entomopathogenic nematode Steinernema hermaphroditum.</title>
        <authorList>
            <person name="Schwarz E.M."/>
            <person name="Heppert J.K."/>
            <person name="Baniya A."/>
            <person name="Schwartz H.T."/>
            <person name="Tan C.-H."/>
            <person name="Antoshechkin I."/>
            <person name="Sternberg P.W."/>
            <person name="Goodrich-Blair H."/>
            <person name="Dillman A.R."/>
        </authorList>
    </citation>
    <scope>NUCLEOTIDE SEQUENCE</scope>
    <source>
        <strain evidence="1">PS9179</strain>
        <tissue evidence="1">Whole animal</tissue>
    </source>
</reference>
<protein>
    <submittedName>
        <fullName evidence="1">Uncharacterized protein</fullName>
    </submittedName>
</protein>
<organism evidence="1 2">
    <name type="scientific">Steinernema hermaphroditum</name>
    <dbReference type="NCBI Taxonomy" id="289476"/>
    <lineage>
        <taxon>Eukaryota</taxon>
        <taxon>Metazoa</taxon>
        <taxon>Ecdysozoa</taxon>
        <taxon>Nematoda</taxon>
        <taxon>Chromadorea</taxon>
        <taxon>Rhabditida</taxon>
        <taxon>Tylenchina</taxon>
        <taxon>Panagrolaimomorpha</taxon>
        <taxon>Strongyloidoidea</taxon>
        <taxon>Steinernematidae</taxon>
        <taxon>Steinernema</taxon>
    </lineage>
</organism>